<proteinExistence type="predicted"/>
<dbReference type="AlphaFoldDB" id="A0A1F6TH09"/>
<organism evidence="2 3">
    <name type="scientific">Candidatus Muproteobacteria bacterium RIFCSPHIGHO2_01_FULL_65_16</name>
    <dbReference type="NCBI Taxonomy" id="1817764"/>
    <lineage>
        <taxon>Bacteria</taxon>
        <taxon>Pseudomonadati</taxon>
        <taxon>Pseudomonadota</taxon>
        <taxon>Candidatus Muproteobacteria</taxon>
    </lineage>
</organism>
<dbReference type="Proteomes" id="UP000179360">
    <property type="component" value="Unassembled WGS sequence"/>
</dbReference>
<dbReference type="EMBL" id="MFSY01000126">
    <property type="protein sequence ID" value="OGI44379.1"/>
    <property type="molecule type" value="Genomic_DNA"/>
</dbReference>
<evidence type="ECO:0000313" key="3">
    <source>
        <dbReference type="Proteomes" id="UP000179360"/>
    </source>
</evidence>
<accession>A0A1F6TH09</accession>
<comment type="caution">
    <text evidence="2">The sequence shown here is derived from an EMBL/GenBank/DDBJ whole genome shotgun (WGS) entry which is preliminary data.</text>
</comment>
<reference evidence="2 3" key="1">
    <citation type="journal article" date="2016" name="Nat. Commun.">
        <title>Thousands of microbial genomes shed light on interconnected biogeochemical processes in an aquifer system.</title>
        <authorList>
            <person name="Anantharaman K."/>
            <person name="Brown C.T."/>
            <person name="Hug L.A."/>
            <person name="Sharon I."/>
            <person name="Castelle C.J."/>
            <person name="Probst A.J."/>
            <person name="Thomas B.C."/>
            <person name="Singh A."/>
            <person name="Wilkins M.J."/>
            <person name="Karaoz U."/>
            <person name="Brodie E.L."/>
            <person name="Williams K.H."/>
            <person name="Hubbard S.S."/>
            <person name="Banfield J.F."/>
        </authorList>
    </citation>
    <scope>NUCLEOTIDE SEQUENCE [LARGE SCALE GENOMIC DNA]</scope>
</reference>
<evidence type="ECO:0000313" key="2">
    <source>
        <dbReference type="EMBL" id="OGI44379.1"/>
    </source>
</evidence>
<keyword evidence="1" id="KW-0812">Transmembrane</keyword>
<evidence type="ECO:0000256" key="1">
    <source>
        <dbReference type="SAM" id="Phobius"/>
    </source>
</evidence>
<sequence>MLAGSCSPPPHFDGAEGDFDGAPGSGGFAGIIGRGGGGPFGDDCAGTSGTPSSRPLWGGRTTMVGMVAVLLAVAGSCSMARTLAVFVSVRVSVTRRTTVIGALVRSAARLPRLQVSVAPAWVQLAGDETSVTAGGVAVGETGIGVGVRETPVSGRLSITTTLVAGEGPLLVTVSWYVTSLPCSPETIEAVFTSDRSADGLTVVVAIRELFDV</sequence>
<feature type="transmembrane region" description="Helical" evidence="1">
    <location>
        <begin position="63"/>
        <end position="87"/>
    </location>
</feature>
<gene>
    <name evidence="2" type="ORF">A2637_03495</name>
</gene>
<keyword evidence="1" id="KW-1133">Transmembrane helix</keyword>
<keyword evidence="1" id="KW-0472">Membrane</keyword>
<protein>
    <submittedName>
        <fullName evidence="2">Uncharacterized protein</fullName>
    </submittedName>
</protein>
<name>A0A1F6TH09_9PROT</name>